<protein>
    <submittedName>
        <fullName evidence="1">15387_t:CDS:1</fullName>
    </submittedName>
</protein>
<evidence type="ECO:0000313" key="1">
    <source>
        <dbReference type="EMBL" id="CAG8483446.1"/>
    </source>
</evidence>
<accession>A0ACA9KN28</accession>
<comment type="caution">
    <text evidence="1">The sequence shown here is derived from an EMBL/GenBank/DDBJ whole genome shotgun (WGS) entry which is preliminary data.</text>
</comment>
<reference evidence="1" key="1">
    <citation type="submission" date="2021-06" db="EMBL/GenBank/DDBJ databases">
        <authorList>
            <person name="Kallberg Y."/>
            <person name="Tangrot J."/>
            <person name="Rosling A."/>
        </authorList>
    </citation>
    <scope>NUCLEOTIDE SEQUENCE</scope>
    <source>
        <strain evidence="1">28 12/20/2015</strain>
    </source>
</reference>
<name>A0ACA9KN28_9GLOM</name>
<dbReference type="Proteomes" id="UP000789366">
    <property type="component" value="Unassembled WGS sequence"/>
</dbReference>
<proteinExistence type="predicted"/>
<dbReference type="EMBL" id="CAJVPW010001414">
    <property type="protein sequence ID" value="CAG8483446.1"/>
    <property type="molecule type" value="Genomic_DNA"/>
</dbReference>
<gene>
    <name evidence="1" type="ORF">SPELUC_LOCUS2228</name>
</gene>
<organism evidence="1 2">
    <name type="scientific">Cetraspora pellucida</name>
    <dbReference type="NCBI Taxonomy" id="1433469"/>
    <lineage>
        <taxon>Eukaryota</taxon>
        <taxon>Fungi</taxon>
        <taxon>Fungi incertae sedis</taxon>
        <taxon>Mucoromycota</taxon>
        <taxon>Glomeromycotina</taxon>
        <taxon>Glomeromycetes</taxon>
        <taxon>Diversisporales</taxon>
        <taxon>Gigasporaceae</taxon>
        <taxon>Cetraspora</taxon>
    </lineage>
</organism>
<sequence>MFKLLMNPLQQKNCLIIAMIQTKENDRQQKKQINSEFNLKSKELVFLQQISNNYRHVFKKFRKQMQIINYFTSKY</sequence>
<evidence type="ECO:0000313" key="2">
    <source>
        <dbReference type="Proteomes" id="UP000789366"/>
    </source>
</evidence>
<keyword evidence="2" id="KW-1185">Reference proteome</keyword>